<evidence type="ECO:0000313" key="3">
    <source>
        <dbReference type="Proteomes" id="UP000318017"/>
    </source>
</evidence>
<name>A0A518G3E9_9BACT</name>
<accession>A0A518G3E9</accession>
<evidence type="ECO:0000313" key="2">
    <source>
        <dbReference type="EMBL" id="QDV23126.1"/>
    </source>
</evidence>
<proteinExistence type="predicted"/>
<dbReference type="RefSeq" id="WP_197356333.1">
    <property type="nucleotide sequence ID" value="NZ_CP036298.1"/>
</dbReference>
<keyword evidence="3" id="KW-1185">Reference proteome</keyword>
<dbReference type="Proteomes" id="UP000318017">
    <property type="component" value="Chromosome"/>
</dbReference>
<reference evidence="2 3" key="1">
    <citation type="submission" date="2019-02" db="EMBL/GenBank/DDBJ databases">
        <title>Deep-cultivation of Planctomycetes and their phenomic and genomic characterization uncovers novel biology.</title>
        <authorList>
            <person name="Wiegand S."/>
            <person name="Jogler M."/>
            <person name="Boedeker C."/>
            <person name="Pinto D."/>
            <person name="Vollmers J."/>
            <person name="Rivas-Marin E."/>
            <person name="Kohn T."/>
            <person name="Peeters S.H."/>
            <person name="Heuer A."/>
            <person name="Rast P."/>
            <person name="Oberbeckmann S."/>
            <person name="Bunk B."/>
            <person name="Jeske O."/>
            <person name="Meyerdierks A."/>
            <person name="Storesund J.E."/>
            <person name="Kallscheuer N."/>
            <person name="Luecker S."/>
            <person name="Lage O.M."/>
            <person name="Pohl T."/>
            <person name="Merkel B.J."/>
            <person name="Hornburger P."/>
            <person name="Mueller R.-W."/>
            <person name="Bruemmer F."/>
            <person name="Labrenz M."/>
            <person name="Spormann A.M."/>
            <person name="Op den Camp H."/>
            <person name="Overmann J."/>
            <person name="Amann R."/>
            <person name="Jetten M.S.M."/>
            <person name="Mascher T."/>
            <person name="Medema M.H."/>
            <person name="Devos D.P."/>
            <person name="Kaster A.-K."/>
            <person name="Ovreas L."/>
            <person name="Rohde M."/>
            <person name="Galperin M.Y."/>
            <person name="Jogler C."/>
        </authorList>
    </citation>
    <scope>NUCLEOTIDE SEQUENCE [LARGE SCALE GENOMIC DNA]</scope>
    <source>
        <strain evidence="2 3">Q31a</strain>
    </source>
</reference>
<gene>
    <name evidence="2" type="ORF">Q31a_14220</name>
</gene>
<dbReference type="Pfam" id="PF07585">
    <property type="entry name" value="BBP7"/>
    <property type="match status" value="1"/>
</dbReference>
<evidence type="ECO:0000256" key="1">
    <source>
        <dbReference type="SAM" id="MobiDB-lite"/>
    </source>
</evidence>
<dbReference type="KEGG" id="ahel:Q31a_14220"/>
<feature type="region of interest" description="Disordered" evidence="1">
    <location>
        <begin position="50"/>
        <end position="89"/>
    </location>
</feature>
<dbReference type="EMBL" id="CP036298">
    <property type="protein sequence ID" value="QDV23126.1"/>
    <property type="molecule type" value="Genomic_DNA"/>
</dbReference>
<sequence length="506" mass="54649">MEVDRTDMHTSSQLKSIPILCSLVAIVLIGGGQFSTALLADDKQVWPDDPFATPKANANPRSSKSRRPGAVSAKFDSPTTSPPAKTPAEVTVDYEEYDYQEFVDGDDAGYVIPPNFGAPSTSVFQSGADCNCYECNPVAHLNCTTPDCSCGLRPRSCGLWVGAEYLLWSLQGTELPALVTASPAGTLPSDTGVLGLASTSTLLSGTQGEEFRSGGRITVGLWTDRSHRTAWEASYLGIDDSNDSFSVSSSSQPNLARPVFDTLLGGEASMLIAHQNFLSGSIAVDSSTQLQAFEILRRRQYCSDGFLTFDFLIGFKHGSLDDLLRVRHASNYFQAQGPISAGTATHGFDNFEAKNDFNGLLLGIERRHHWNRWKIAYTGKVSLGSNNVDMLIDGQTITTVPGGGTSTFNGGLLAQATNIGTYSRNEFVAIPEFKFSAQRQINQCLGLQCGYNIMYWSSAVRAADAVSRRVSQFPPEAVTGTGDPKFAWTSSGFLAHGFQFGLNYQF</sequence>
<dbReference type="InterPro" id="IPR011446">
    <property type="entry name" value="BBP7"/>
</dbReference>
<dbReference type="AlphaFoldDB" id="A0A518G3E9"/>
<protein>
    <submittedName>
        <fullName evidence="2">Uncharacterized protein</fullName>
    </submittedName>
</protein>
<organism evidence="2 3">
    <name type="scientific">Aureliella helgolandensis</name>
    <dbReference type="NCBI Taxonomy" id="2527968"/>
    <lineage>
        <taxon>Bacteria</taxon>
        <taxon>Pseudomonadati</taxon>
        <taxon>Planctomycetota</taxon>
        <taxon>Planctomycetia</taxon>
        <taxon>Pirellulales</taxon>
        <taxon>Pirellulaceae</taxon>
        <taxon>Aureliella</taxon>
    </lineage>
</organism>